<name>A0A317N2V8_9NOCA</name>
<protein>
    <submittedName>
        <fullName evidence="1">Uncharacterized protein DUF1877</fullName>
    </submittedName>
</protein>
<gene>
    <name evidence="1" type="ORF">DFR69_11852</name>
</gene>
<evidence type="ECO:0000313" key="2">
    <source>
        <dbReference type="Proteomes" id="UP000246410"/>
    </source>
</evidence>
<reference evidence="1 2" key="1">
    <citation type="submission" date="2018-05" db="EMBL/GenBank/DDBJ databases">
        <title>Genomic Encyclopedia of Type Strains, Phase IV (KMG-IV): sequencing the most valuable type-strain genomes for metagenomic binning, comparative biology and taxonomic classification.</title>
        <authorList>
            <person name="Goeker M."/>
        </authorList>
    </citation>
    <scope>NUCLEOTIDE SEQUENCE [LARGE SCALE GENOMIC DNA]</scope>
    <source>
        <strain evidence="1 2">DSM 44717</strain>
    </source>
</reference>
<dbReference type="SUPFAM" id="SSF111069">
    <property type="entry name" value="Hypothetical protein yfbM"/>
    <property type="match status" value="1"/>
</dbReference>
<keyword evidence="2" id="KW-1185">Reference proteome</keyword>
<dbReference type="Gene3D" id="3.40.1760.10">
    <property type="entry name" value="YfbM-like super family"/>
    <property type="match status" value="1"/>
</dbReference>
<organism evidence="1 2">
    <name type="scientific">Nocardia neocaledoniensis</name>
    <dbReference type="NCBI Taxonomy" id="236511"/>
    <lineage>
        <taxon>Bacteria</taxon>
        <taxon>Bacillati</taxon>
        <taxon>Actinomycetota</taxon>
        <taxon>Actinomycetes</taxon>
        <taxon>Mycobacteriales</taxon>
        <taxon>Nocardiaceae</taxon>
        <taxon>Nocardia</taxon>
    </lineage>
</organism>
<dbReference type="InterPro" id="IPR015068">
    <property type="entry name" value="DUF1877"/>
</dbReference>
<comment type="caution">
    <text evidence="1">The sequence shown here is derived from an EMBL/GenBank/DDBJ whole genome shotgun (WGS) entry which is preliminary data.</text>
</comment>
<dbReference type="AlphaFoldDB" id="A0A317N2V8"/>
<proteinExistence type="predicted"/>
<sequence length="152" mass="16858">MGLVYVFSRITRAEAALLAEAPDAADELLESLHGREDLPSGDLDKAWDGLRCLLTAALDFDLLREDETSTREDCLTVWSPDEIAIAAAVLAATPFDHLAEHFSPELMDDEGALPDIWDQEWSLGYLRDAYDVLRIFFTHAATTDSAALARFE</sequence>
<accession>A0A317N2V8</accession>
<evidence type="ECO:0000313" key="1">
    <source>
        <dbReference type="EMBL" id="PWV67879.1"/>
    </source>
</evidence>
<dbReference type="Pfam" id="PF08974">
    <property type="entry name" value="DUF1877"/>
    <property type="match status" value="1"/>
</dbReference>
<dbReference type="RefSeq" id="WP_110041381.1">
    <property type="nucleotide sequence ID" value="NZ_QGTL01000018.1"/>
</dbReference>
<dbReference type="Proteomes" id="UP000246410">
    <property type="component" value="Unassembled WGS sequence"/>
</dbReference>
<dbReference type="EMBL" id="QGTL01000018">
    <property type="protein sequence ID" value="PWV67879.1"/>
    <property type="molecule type" value="Genomic_DNA"/>
</dbReference>
<dbReference type="InterPro" id="IPR035944">
    <property type="entry name" value="YfbM-like_sf"/>
</dbReference>